<gene>
    <name evidence="1" type="ORF">BH720_014655</name>
</gene>
<proteinExistence type="predicted"/>
<organism evidence="1 2">
    <name type="scientific">Desertifilum tharense IPPAS B-1220</name>
    <dbReference type="NCBI Taxonomy" id="1781255"/>
    <lineage>
        <taxon>Bacteria</taxon>
        <taxon>Bacillati</taxon>
        <taxon>Cyanobacteriota</taxon>
        <taxon>Cyanophyceae</taxon>
        <taxon>Desertifilales</taxon>
        <taxon>Desertifilaceae</taxon>
        <taxon>Desertifilum</taxon>
    </lineage>
</organism>
<keyword evidence="2" id="KW-1185">Reference proteome</keyword>
<evidence type="ECO:0000313" key="2">
    <source>
        <dbReference type="Proteomes" id="UP000095472"/>
    </source>
</evidence>
<name>A0ACD5H0A7_9CYAN</name>
<dbReference type="EMBL" id="CP182909">
    <property type="protein sequence ID" value="XPM66442.1"/>
    <property type="molecule type" value="Genomic_DNA"/>
</dbReference>
<sequence>MPSQPPPRNLSNTNPSIRVTDASGTEIALVDSPQKIVCLHLSCIDTLAELDFPPIGVHNGLLSLANSQVYFSNPKHEFVPLAGHAEVSLEQLLQLKPDLIMGVLGLEYQRQRFQPIAPLYVLQVESYQDALENLKAVGALIGRTERAEIAAQAFLDKLNTYKAKAPKNRTVLLTNGTTGRFFIATDRSLVGSALAELVQYPWELSDRIPSAINWAQFSQEEILKIDPDVIFILVANPQPNRLEELRKHSFWQGLKAVRNGEVYELSDDLAGGLSSGTRSLSALLDAMMPKVYPDVFGESAPD</sequence>
<accession>A0ACD5H0A7</accession>
<dbReference type="Proteomes" id="UP000095472">
    <property type="component" value="Chromosome"/>
</dbReference>
<reference evidence="1 2" key="1">
    <citation type="journal article" date="2016" name="Genome Announc.">
        <title>Draft Genome Sequence of the Thermotolerant Cyanobacterium Desertifilum sp. IPPAS B-1220.</title>
        <authorList>
            <person name="Mironov K.S."/>
            <person name="Sinetova M.A."/>
            <person name="Bolatkhan K."/>
            <person name="Zayadan B.K."/>
            <person name="Ustinova V.V."/>
            <person name="Kupriyanova E.V."/>
            <person name="Skrypnik A.N."/>
            <person name="Gogoleva N.E."/>
            <person name="Gogolev Y.V."/>
            <person name="Los D.A."/>
        </authorList>
    </citation>
    <scope>NUCLEOTIDE SEQUENCE [LARGE SCALE GENOMIC DNA]</scope>
    <source>
        <strain evidence="1 2">IPPAS B-1220</strain>
    </source>
</reference>
<evidence type="ECO:0000313" key="1">
    <source>
        <dbReference type="EMBL" id="XPM66442.1"/>
    </source>
</evidence>
<protein>
    <submittedName>
        <fullName evidence="1">ABC transporter substrate-binding protein</fullName>
    </submittedName>
</protein>